<dbReference type="Proteomes" id="UP000018542">
    <property type="component" value="Chromosome"/>
</dbReference>
<name>V5S8X8_9HYPH</name>
<sequence length="289" mass="31207">MSRGPSNSFRAGLVQMCAGRDVAHNISDATALIREAVSGGADYVQTPETTNLMELDRARLFAAAEPEHANAALQRFSDLARELSIWLHLGSLVVKVSEEKLANRAYVISPAGDVTARYDKIHMFDVDLPNGEKYRESANYEPGSQAVVAGLPWGGLGLSICYDLRFPNLYRTLAHAGAVMLAVPAAFTRLTGEAHWVTLLRARAIEAQCFVMAAAQGGLHEHGRETFGHSLIVAPWGEVLAEGGVHPSVIFADIDLSRIADVRSRVPSLRHDRTFDVIHAGNVAAESAS</sequence>
<accession>V5S8X8</accession>
<dbReference type="PANTHER" id="PTHR23088:SF27">
    <property type="entry name" value="DEAMINATED GLUTATHIONE AMIDASE"/>
    <property type="match status" value="1"/>
</dbReference>
<keyword evidence="5" id="KW-1185">Reference proteome</keyword>
<comment type="similarity">
    <text evidence="1">Belongs to the carbon-nitrogen hydrolase superfamily. NIT1/NIT2 family.</text>
</comment>
<dbReference type="InterPro" id="IPR003010">
    <property type="entry name" value="C-N_Hydrolase"/>
</dbReference>
<organism evidence="4 5">
    <name type="scientific">Hyphomicrobium nitrativorans NL23</name>
    <dbReference type="NCBI Taxonomy" id="1029756"/>
    <lineage>
        <taxon>Bacteria</taxon>
        <taxon>Pseudomonadati</taxon>
        <taxon>Pseudomonadota</taxon>
        <taxon>Alphaproteobacteria</taxon>
        <taxon>Hyphomicrobiales</taxon>
        <taxon>Hyphomicrobiaceae</taxon>
        <taxon>Hyphomicrobium</taxon>
    </lineage>
</organism>
<evidence type="ECO:0000256" key="2">
    <source>
        <dbReference type="ARBA" id="ARBA00022801"/>
    </source>
</evidence>
<evidence type="ECO:0000256" key="1">
    <source>
        <dbReference type="ARBA" id="ARBA00010613"/>
    </source>
</evidence>
<dbReference type="SUPFAM" id="SSF56317">
    <property type="entry name" value="Carbon-nitrogen hydrolase"/>
    <property type="match status" value="1"/>
</dbReference>
<dbReference type="HOGENOM" id="CLU_030130_1_2_5"/>
<dbReference type="PROSITE" id="PS50263">
    <property type="entry name" value="CN_HYDROLASE"/>
    <property type="match status" value="1"/>
</dbReference>
<keyword evidence="2 4" id="KW-0378">Hydrolase</keyword>
<dbReference type="Gene3D" id="3.60.110.10">
    <property type="entry name" value="Carbon-nitrogen hydrolase"/>
    <property type="match status" value="1"/>
</dbReference>
<dbReference type="InterPro" id="IPR045254">
    <property type="entry name" value="Nit1/2_C-N_Hydrolase"/>
</dbReference>
<evidence type="ECO:0000259" key="3">
    <source>
        <dbReference type="PROSITE" id="PS50263"/>
    </source>
</evidence>
<reference evidence="4 5" key="1">
    <citation type="journal article" date="2014" name="Genome Announc.">
        <title>Complete Genome Sequence of Hyphomicrobium nitrativorans Strain NL23, a Denitrifying Bacterium Isolated from Biofilm of a Methanol-Fed Denitrification System Treating Seawater at the Montreal Biodome.</title>
        <authorList>
            <person name="Martineau C."/>
            <person name="Villeneuve C."/>
            <person name="Mauffrey F."/>
            <person name="Villemur R."/>
        </authorList>
    </citation>
    <scope>NUCLEOTIDE SEQUENCE [LARGE SCALE GENOMIC DNA]</scope>
    <source>
        <strain evidence="4">NL23</strain>
    </source>
</reference>
<dbReference type="PROSITE" id="PS01227">
    <property type="entry name" value="UPF0012"/>
    <property type="match status" value="1"/>
</dbReference>
<dbReference type="RefSeq" id="WP_023785555.1">
    <property type="nucleotide sequence ID" value="NC_022997.1"/>
</dbReference>
<dbReference type="EMBL" id="CP006912">
    <property type="protein sequence ID" value="AHB47221.1"/>
    <property type="molecule type" value="Genomic_DNA"/>
</dbReference>
<dbReference type="GO" id="GO:0016811">
    <property type="term" value="F:hydrolase activity, acting on carbon-nitrogen (but not peptide) bonds, in linear amides"/>
    <property type="evidence" value="ECO:0007669"/>
    <property type="project" value="InterPro"/>
</dbReference>
<dbReference type="InterPro" id="IPR001110">
    <property type="entry name" value="UPF0012_CS"/>
</dbReference>
<dbReference type="CDD" id="cd07572">
    <property type="entry name" value="nit"/>
    <property type="match status" value="1"/>
</dbReference>
<evidence type="ECO:0000313" key="4">
    <source>
        <dbReference type="EMBL" id="AHB47221.1"/>
    </source>
</evidence>
<protein>
    <submittedName>
        <fullName evidence="4">Amidohydrolase</fullName>
    </submittedName>
</protein>
<dbReference type="PATRIC" id="fig|1029756.8.peg.114"/>
<feature type="domain" description="CN hydrolase" evidence="3">
    <location>
        <begin position="9"/>
        <end position="256"/>
    </location>
</feature>
<dbReference type="OrthoDB" id="9811121at2"/>
<dbReference type="STRING" id="1029756.W911_00525"/>
<dbReference type="Pfam" id="PF00795">
    <property type="entry name" value="CN_hydrolase"/>
    <property type="match status" value="1"/>
</dbReference>
<dbReference type="PANTHER" id="PTHR23088">
    <property type="entry name" value="NITRILASE-RELATED"/>
    <property type="match status" value="1"/>
</dbReference>
<dbReference type="KEGG" id="hni:W911_00525"/>
<dbReference type="InterPro" id="IPR036526">
    <property type="entry name" value="C-N_Hydrolase_sf"/>
</dbReference>
<dbReference type="AlphaFoldDB" id="V5S8X8"/>
<evidence type="ECO:0000313" key="5">
    <source>
        <dbReference type="Proteomes" id="UP000018542"/>
    </source>
</evidence>
<proteinExistence type="inferred from homology"/>
<gene>
    <name evidence="4" type="ORF">W911_00525</name>
</gene>